<evidence type="ECO:0000313" key="2">
    <source>
        <dbReference type="Proteomes" id="UP001208131"/>
    </source>
</evidence>
<reference evidence="1 2" key="1">
    <citation type="journal article" date="2021" name="ISME Commun">
        <title>Automated analysis of genomic sequences facilitates high-throughput and comprehensive description of bacteria.</title>
        <authorList>
            <person name="Hitch T.C.A."/>
        </authorList>
    </citation>
    <scope>NUCLEOTIDE SEQUENCE [LARGE SCALE GENOMIC DNA]</scope>
    <source>
        <strain evidence="1 2">Sanger_31</strain>
    </source>
</reference>
<dbReference type="Pfam" id="PF10946">
    <property type="entry name" value="DUF2625"/>
    <property type="match status" value="1"/>
</dbReference>
<protein>
    <submittedName>
        <fullName evidence="1">DUF2625 domain-containing protein</fullName>
    </submittedName>
</protein>
<dbReference type="Proteomes" id="UP001208131">
    <property type="component" value="Unassembled WGS sequence"/>
</dbReference>
<organism evidence="1 2">
    <name type="scientific">Hominimerdicola aceti</name>
    <dbReference type="NCBI Taxonomy" id="2981726"/>
    <lineage>
        <taxon>Bacteria</taxon>
        <taxon>Bacillati</taxon>
        <taxon>Bacillota</taxon>
        <taxon>Clostridia</taxon>
        <taxon>Eubacteriales</taxon>
        <taxon>Oscillospiraceae</taxon>
        <taxon>Hominimerdicola</taxon>
    </lineage>
</organism>
<dbReference type="InterPro" id="IPR021239">
    <property type="entry name" value="DUF2625"/>
</dbReference>
<name>A0AAE3IJF6_9FIRM</name>
<evidence type="ECO:0000313" key="1">
    <source>
        <dbReference type="EMBL" id="MCU6707000.1"/>
    </source>
</evidence>
<dbReference type="RefSeq" id="WP_181987051.1">
    <property type="nucleotide sequence ID" value="NZ_JAOQJZ010000022.1"/>
</dbReference>
<comment type="caution">
    <text evidence="1">The sequence shown here is derived from an EMBL/GenBank/DDBJ whole genome shotgun (WGS) entry which is preliminary data.</text>
</comment>
<proteinExistence type="predicted"/>
<dbReference type="EMBL" id="JAOQJZ010000022">
    <property type="protein sequence ID" value="MCU6707000.1"/>
    <property type="molecule type" value="Genomic_DNA"/>
</dbReference>
<accession>A0AAE3IJF6</accession>
<dbReference type="AlphaFoldDB" id="A0AAE3IJF6"/>
<sequence length="215" mass="24385">MQENNKLWLEIKEMFETSQTEVTIFNGAGSDSAKICDMLRVTSASAMGAVILNTSGVVFDDWIRLYGGDTSDRVGISKINLLSKNGTPERVKQMLIVATDVVGGIFAINSGKFDEGIGDVWYFAPDTLDWEDLELRYSEFIAWLAQGNIDEFYSSMRWTNWRESAKNVEFDKSILIYPFLWSEEVNIETASKSIVPFDELFATNMEYREKFGIGD</sequence>
<gene>
    <name evidence="1" type="ORF">OCV57_13885</name>
</gene>
<keyword evidence="2" id="KW-1185">Reference proteome</keyword>